<evidence type="ECO:0000313" key="1">
    <source>
        <dbReference type="EMBL" id="ORM94958.1"/>
    </source>
</evidence>
<dbReference type="Proteomes" id="UP000193749">
    <property type="component" value="Unassembled WGS sequence"/>
</dbReference>
<sequence>MTGMLWMSFFCASYWMPVEYIDLDGTLFVDFCTPRLSVISQIGGNHMMKTRYNDALVVSNYCESNKDTMAVIVKRNVEIAVTRYALICE</sequence>
<dbReference type="EMBL" id="MLJI01000001">
    <property type="protein sequence ID" value="ORM94958.1"/>
    <property type="molecule type" value="Genomic_DNA"/>
</dbReference>
<proteinExistence type="predicted"/>
<keyword evidence="2" id="KW-1185">Reference proteome</keyword>
<accession>A0A1X1EY70</accession>
<dbReference type="AlphaFoldDB" id="A0A1X1EY70"/>
<organism evidence="1 2">
    <name type="scientific">Pantoea cypripedii</name>
    <name type="common">Pectobacterium cypripedii</name>
    <name type="synonym">Erwinia cypripedii</name>
    <dbReference type="NCBI Taxonomy" id="55209"/>
    <lineage>
        <taxon>Bacteria</taxon>
        <taxon>Pseudomonadati</taxon>
        <taxon>Pseudomonadota</taxon>
        <taxon>Gammaproteobacteria</taxon>
        <taxon>Enterobacterales</taxon>
        <taxon>Erwiniaceae</taxon>
        <taxon>Pantoea</taxon>
    </lineage>
</organism>
<gene>
    <name evidence="1" type="ORF">HA50_17045</name>
</gene>
<comment type="caution">
    <text evidence="1">The sequence shown here is derived from an EMBL/GenBank/DDBJ whole genome shotgun (WGS) entry which is preliminary data.</text>
</comment>
<name>A0A1X1EY70_PANCY</name>
<evidence type="ECO:0000313" key="2">
    <source>
        <dbReference type="Proteomes" id="UP000193749"/>
    </source>
</evidence>
<reference evidence="1 2" key="1">
    <citation type="journal article" date="2017" name="Antonie Van Leeuwenhoek">
        <title>Phylogenomic resolution of the bacterial genus Pantoea and its relationship with Erwinia and Tatumella.</title>
        <authorList>
            <person name="Palmer M."/>
            <person name="Steenkamp E.T."/>
            <person name="Coetzee M.P."/>
            <person name="Chan W.Y."/>
            <person name="van Zyl E."/>
            <person name="De Maayer P."/>
            <person name="Coutinho T.A."/>
            <person name="Blom J."/>
            <person name="Smits T.H."/>
            <person name="Duffy B."/>
            <person name="Venter S.N."/>
        </authorList>
    </citation>
    <scope>NUCLEOTIDE SEQUENCE [LARGE SCALE GENOMIC DNA]</scope>
    <source>
        <strain evidence="1 2">LMG 2657</strain>
    </source>
</reference>
<protein>
    <submittedName>
        <fullName evidence="1">Uncharacterized protein</fullName>
    </submittedName>
</protein>